<sequence length="530" mass="59483">MMEFKKNYFWHVSVIIIGLAIGLVHHIYIYPNFFHADSAAYQVLASAIRDEGVLLPHDFFYGNQLIMLKISPFIALANCIGFSGYKAYAIGGAIAICVWFYICNLIISKYCGNKYFSLLLSTCLFIPLGMDDIDFLLGQESHLSNVVLSIMICLPVIIYIQESKKSFLCISALAVILMTAEQPIRTLIIIAPFILFILIIFRSKNSVVSMLSIAVSFVIGKMANDYLLGRHFPLKVDYSQASLLISPDKAIDNLFIILKSILVYSSSSSLAVGSNAIGILTPFYFMGLLYILLFIATIVYGLKIFLHILIDGRKTKTSICRLDLLCALGATGFVLGLLLISCLNPEGRHIFWATCILKISVFATIFKIFKSNIKNNTYSYSYSLTIAMAICMSAIAPVLYTTKAESFSYNKSNMNSEINKKIISIVKSTGITYIYGEDFWRMQLLNSIDAEVHSSELTDSYNKFVIPRTWLSRPSWYCINGEVLYYTKDGKADKIIESELKSKNGKILYNGAEGKIWLGPVIWSKPKWCN</sequence>
<feature type="transmembrane region" description="Helical" evidence="1">
    <location>
        <begin position="142"/>
        <end position="160"/>
    </location>
</feature>
<accession>A0A5T8ECM6</accession>
<organism evidence="2">
    <name type="scientific">Salmonella enterica</name>
    <name type="common">Salmonella choleraesuis</name>
    <dbReference type="NCBI Taxonomy" id="28901"/>
    <lineage>
        <taxon>Bacteria</taxon>
        <taxon>Pseudomonadati</taxon>
        <taxon>Pseudomonadota</taxon>
        <taxon>Gammaproteobacteria</taxon>
        <taxon>Enterobacterales</taxon>
        <taxon>Enterobacteriaceae</taxon>
        <taxon>Salmonella</taxon>
    </lineage>
</organism>
<dbReference type="EMBL" id="AAGFWY010000002">
    <property type="protein sequence ID" value="EBN4934703.1"/>
    <property type="molecule type" value="Genomic_DNA"/>
</dbReference>
<feature type="transmembrane region" description="Helical" evidence="1">
    <location>
        <begin position="172"/>
        <end position="201"/>
    </location>
</feature>
<feature type="transmembrane region" description="Helical" evidence="1">
    <location>
        <begin position="349"/>
        <end position="369"/>
    </location>
</feature>
<keyword evidence="1" id="KW-1133">Transmembrane helix</keyword>
<dbReference type="AlphaFoldDB" id="A0A5T8ECM6"/>
<feature type="transmembrane region" description="Helical" evidence="1">
    <location>
        <begin position="322"/>
        <end position="343"/>
    </location>
</feature>
<reference evidence="2" key="1">
    <citation type="submission" date="2018-07" db="EMBL/GenBank/DDBJ databases">
        <authorList>
            <consortium name="PulseNet: The National Subtyping Network for Foodborne Disease Surveillance"/>
            <person name="Tarr C.L."/>
            <person name="Trees E."/>
            <person name="Katz L.S."/>
            <person name="Carleton-Romer H.A."/>
            <person name="Stroika S."/>
            <person name="Kucerova Z."/>
            <person name="Roache K.F."/>
            <person name="Sabol A.L."/>
            <person name="Besser J."/>
            <person name="Gerner-Smidt P."/>
        </authorList>
    </citation>
    <scope>NUCLEOTIDE SEQUENCE</scope>
    <source>
        <strain evidence="2">PNUSAS020327</strain>
    </source>
</reference>
<gene>
    <name evidence="2" type="ORF">DTR45_06495</name>
</gene>
<feature type="transmembrane region" description="Helical" evidence="1">
    <location>
        <begin position="207"/>
        <end position="229"/>
    </location>
</feature>
<protein>
    <recommendedName>
        <fullName evidence="3">Glycosyltransferase RgtA/B/C/D-like domain-containing protein</fullName>
    </recommendedName>
</protein>
<evidence type="ECO:0000313" key="2">
    <source>
        <dbReference type="EMBL" id="EBN4934703.1"/>
    </source>
</evidence>
<comment type="caution">
    <text evidence="2">The sequence shown here is derived from an EMBL/GenBank/DDBJ whole genome shotgun (WGS) entry which is preliminary data.</text>
</comment>
<evidence type="ECO:0000256" key="1">
    <source>
        <dbReference type="SAM" id="Phobius"/>
    </source>
</evidence>
<feature type="transmembrane region" description="Helical" evidence="1">
    <location>
        <begin position="283"/>
        <end position="310"/>
    </location>
</feature>
<name>A0A5T8ECM6_SALER</name>
<feature type="transmembrane region" description="Helical" evidence="1">
    <location>
        <begin position="87"/>
        <end position="107"/>
    </location>
</feature>
<keyword evidence="1" id="KW-0812">Transmembrane</keyword>
<evidence type="ECO:0008006" key="3">
    <source>
        <dbReference type="Google" id="ProtNLM"/>
    </source>
</evidence>
<feature type="transmembrane region" description="Helical" evidence="1">
    <location>
        <begin position="381"/>
        <end position="400"/>
    </location>
</feature>
<keyword evidence="1" id="KW-0472">Membrane</keyword>
<feature type="transmembrane region" description="Helical" evidence="1">
    <location>
        <begin position="7"/>
        <end position="28"/>
    </location>
</feature>
<proteinExistence type="predicted"/>